<gene>
    <name evidence="1" type="ORF">SAMN04487977_102621</name>
</gene>
<dbReference type="EMBL" id="FOFU01000002">
    <property type="protein sequence ID" value="SEQ14338.1"/>
    <property type="molecule type" value="Genomic_DNA"/>
</dbReference>
<evidence type="ECO:0000313" key="1">
    <source>
        <dbReference type="EMBL" id="SEQ14338.1"/>
    </source>
</evidence>
<protein>
    <submittedName>
        <fullName evidence="1">Uncharacterized protein</fullName>
    </submittedName>
</protein>
<dbReference type="OrthoDB" id="2057846at2"/>
<reference evidence="1 2" key="1">
    <citation type="submission" date="2016-10" db="EMBL/GenBank/DDBJ databases">
        <authorList>
            <person name="de Groot N.N."/>
        </authorList>
    </citation>
    <scope>NUCLEOTIDE SEQUENCE [LARGE SCALE GENOMIC DNA]</scope>
    <source>
        <strain evidence="1 2">B25</strain>
    </source>
</reference>
<dbReference type="InterPro" id="IPR058263">
    <property type="entry name" value="DUF7957"/>
</dbReference>
<organism evidence="1 2">
    <name type="scientific">Treponema bryantii</name>
    <dbReference type="NCBI Taxonomy" id="163"/>
    <lineage>
        <taxon>Bacteria</taxon>
        <taxon>Pseudomonadati</taxon>
        <taxon>Spirochaetota</taxon>
        <taxon>Spirochaetia</taxon>
        <taxon>Spirochaetales</taxon>
        <taxon>Treponemataceae</taxon>
        <taxon>Treponema</taxon>
    </lineage>
</organism>
<name>A0A1H9DNP9_9SPIR</name>
<dbReference type="RefSeq" id="WP_074641930.1">
    <property type="nucleotide sequence ID" value="NZ_FOFU01000002.1"/>
</dbReference>
<dbReference type="Pfam" id="PF25857">
    <property type="entry name" value="DUF7957"/>
    <property type="match status" value="1"/>
</dbReference>
<sequence length="107" mass="12533">MNILGNKIIINNKEFLFDKKILEAIEYKSKLILVLDTNEIDNVFCYSFNSELLWRMDSSKIKNVGSEKEPCIGIRIVNDKCVVFDFFGRRYVLNTENGKVERGETFR</sequence>
<evidence type="ECO:0000313" key="2">
    <source>
        <dbReference type="Proteomes" id="UP000182360"/>
    </source>
</evidence>
<dbReference type="AlphaFoldDB" id="A0A1H9DNP9"/>
<proteinExistence type="predicted"/>
<keyword evidence="2" id="KW-1185">Reference proteome</keyword>
<accession>A0A1H9DNP9</accession>
<dbReference type="Proteomes" id="UP000182360">
    <property type="component" value="Unassembled WGS sequence"/>
</dbReference>